<sequence length="128" mass="13905">MDFIDAPAKQTRLLIYTVVSAVGLIDRSGKGVVLDLDLLEPRRQPSPGAQKQAVAELLAQVMSKVDRVIRAQTEPPPTSPAVLARKAVARGERTEVVLGRERRYAPGPGLETFIEAMVVDACERAEKS</sequence>
<keyword evidence="2" id="KW-1185">Reference proteome</keyword>
<proteinExistence type="predicted"/>
<gene>
    <name evidence="1" type="ORF">B8W67_05855</name>
</gene>
<evidence type="ECO:0000313" key="1">
    <source>
        <dbReference type="EMBL" id="OSC34770.1"/>
    </source>
</evidence>
<organism evidence="1 2">
    <name type="scientific">Mycolicibacillus koreensis</name>
    <dbReference type="NCBI Taxonomy" id="1069220"/>
    <lineage>
        <taxon>Bacteria</taxon>
        <taxon>Bacillati</taxon>
        <taxon>Actinomycetota</taxon>
        <taxon>Actinomycetes</taxon>
        <taxon>Mycobacteriales</taxon>
        <taxon>Mycobacteriaceae</taxon>
        <taxon>Mycolicibacillus</taxon>
    </lineage>
</organism>
<name>A0A7I7SCS2_9MYCO</name>
<dbReference type="EMBL" id="NCXO01000008">
    <property type="protein sequence ID" value="OSC34770.1"/>
    <property type="molecule type" value="Genomic_DNA"/>
</dbReference>
<protein>
    <submittedName>
        <fullName evidence="1">Uncharacterized protein</fullName>
    </submittedName>
</protein>
<reference evidence="1 2" key="1">
    <citation type="submission" date="2017-04" db="EMBL/GenBank/DDBJ databases">
        <title>The new phylogeny of genus Mycobacterium.</title>
        <authorList>
            <person name="Tortoli E."/>
            <person name="Trovato A."/>
            <person name="Cirillo D.M."/>
        </authorList>
    </citation>
    <scope>NUCLEOTIDE SEQUENCE [LARGE SCALE GENOMIC DNA]</scope>
    <source>
        <strain evidence="1 2">KCTC 19819</strain>
    </source>
</reference>
<comment type="caution">
    <text evidence="1">The sequence shown here is derived from an EMBL/GenBank/DDBJ whole genome shotgun (WGS) entry which is preliminary data.</text>
</comment>
<evidence type="ECO:0000313" key="2">
    <source>
        <dbReference type="Proteomes" id="UP000193577"/>
    </source>
</evidence>
<dbReference type="RefSeq" id="WP_085302817.1">
    <property type="nucleotide sequence ID" value="NZ_AP022594.1"/>
</dbReference>
<accession>A0A7I7SCS2</accession>
<dbReference type="AlphaFoldDB" id="A0A7I7SCS2"/>
<dbReference type="Proteomes" id="UP000193577">
    <property type="component" value="Unassembled WGS sequence"/>
</dbReference>